<dbReference type="RefSeq" id="WP_196110511.1">
    <property type="nucleotide sequence ID" value="NZ_CP064943.1"/>
</dbReference>
<dbReference type="InterPro" id="IPR022385">
    <property type="entry name" value="Rhs_assc_core"/>
</dbReference>
<protein>
    <submittedName>
        <fullName evidence="2">RHS repeat-associated core domain-containing protein</fullName>
    </submittedName>
</protein>
<name>A0A7S9LJW2_9PSED</name>
<dbReference type="Gene3D" id="2.180.10.10">
    <property type="entry name" value="RHS repeat-associated core"/>
    <property type="match status" value="1"/>
</dbReference>
<dbReference type="NCBIfam" id="TIGR01643">
    <property type="entry name" value="YD_repeat_2x"/>
    <property type="match status" value="1"/>
</dbReference>
<dbReference type="InterPro" id="IPR006530">
    <property type="entry name" value="YD"/>
</dbReference>
<feature type="transmembrane region" description="Helical" evidence="1">
    <location>
        <begin position="1425"/>
        <end position="1450"/>
    </location>
</feature>
<dbReference type="PANTHER" id="PTHR32305">
    <property type="match status" value="1"/>
</dbReference>
<feature type="transmembrane region" description="Helical" evidence="1">
    <location>
        <begin position="1471"/>
        <end position="1491"/>
    </location>
</feature>
<keyword evidence="1" id="KW-0472">Membrane</keyword>
<dbReference type="Pfam" id="PF05593">
    <property type="entry name" value="RHS_repeat"/>
    <property type="match status" value="1"/>
</dbReference>
<evidence type="ECO:0000256" key="1">
    <source>
        <dbReference type="SAM" id="Phobius"/>
    </source>
</evidence>
<sequence length="1617" mass="179337">MSVTSSVHSNALNFMSFIQGGVDPRTGQYSLKIELPELGGNNLLGPEFRPTLQYSPLNVTDSGLGMGWTLELSQYTPHNQVLSLSTGESLKITDRTARPMRLEEQRIDNFHVYPEGDDGLRVVHRSGLVEILTEQGTQQASLYLPVAQYSPLGHRLTFNYQRFSGQHPLLESIQDGDGRMLLRVLRDPTGYQVELQLQPLSGSDGKALASYVMNLEADDRRVKEIVIPSDDQARWTFGYQEVLAHLCMTSVTQPTGATERLSYLDGGHQFPTGSGRQPLPRVTRHVIEPHFDQPAADIHYRYPTPRNFLGGGSDMSWSDDGRDNLYQRLDDYDYSSVEILMEGEREVRRIERTYNRFHLLTHETTLQGDCLQRLVTAYGMVEGTSFKSQPPTCQLPVSEERFWQMTSGERPWRSEQTATQYDNHGNVLIHTYADGTEQSNEWYSAAEQDGHPADPEGFVRHLKAQTLRPSPKGQPGAATLTRTYRYTTLPVLAASDTSAVLQHPHHVVSSETLIDQASAQTPLAHLRNQWVNAPRDRALHGRQYLKIENLQGLETVTEYHYSLERSAGTDEPVLNVQQLRIGYDGTQAITTVQYGLRHGQVMQQRDSDGLETRYVYDRLQRVVKETVAAGLPTEASRHYHYTLTPISGESASQTFTDEHGVCTKTLLDGLGRVRGEERDHVDEAMAPRLYPTLAVTYDNQGRPVTETHIDWLEGLRSLNLPQHYAYDDWGQRCCTTGPDGVQQHEHQDPLGNAQHRGLIVHRWRQAGSGPTAMISSRSETWMNRFEKPDVILRQDAEGLTLATRSFTYDGLGRLVSETDERRHTTRFTYDIFNRPLQRILPDSTCVETRYAQHSTAQLPIGLTVKPGNIRLPAVQVGAQSFDGLDRLQGSTTGWRSERYHYEGSESRARRKRNAAGQSIDYAYDLSLTTYPITSSSAEENAVFDYDPIGARLTRASGAHGCCDYQYNAHGHLLEEHLQVSGHAPLKTEHHPSLQGRPQRTVEASGLETLYHFHDNGLPRGMQQHKLDVNLQYDSLARLEKITSNDSDNGTTVVTVIEFDDQDREIKRSWQQSGHPERIQTQLWDLDGLLKERHLYQGAITLLKETFTYTALGQLLNHHCAGIELPRDSQGRAITQQTFSYNNYESLSMVTSQFADGSARERAQYVYADDDPCQLRSIVYTPARSSPHPTFKYDRNGNMVLDQYGCTLRYDSQNRLQSLVRATGTGQYRYDAHNRLLGSTDGSGADSVLVYQNHRLTLAVRGALRTQYLDLDDQPVGQQTLDDASQTLLLHAADNASVVAEGQHGSLRSMRYSAYGERYSDTPVSSAMGFNGEALDPLSGRYLLGSGYRAYDPELRCFLSPDSLSPFGVGGLNCYAYARGNPIAFRDPTGHEAIGFSGRLRRPDEDITPQSQPEEIKQGDGGWLKWLWVGIAVVMTAVAIVTFGKATLAAVAAWKGAATALTATAVTAAKTAAALAIGKAVAAGVSAALAVAGTAAQVHGTITNNQTSFDVAQWLGIASVFVGLASAGAFYAAGRMMRSATGSVTTGSRASILADDAASVIDRRDAWQFLPTSATNNPLHGPPVPPPQPTVHRVGQGGGGVILERRFDGFRHARSSSV</sequence>
<dbReference type="Proteomes" id="UP000594430">
    <property type="component" value="Chromosome"/>
</dbReference>
<dbReference type="InterPro" id="IPR050708">
    <property type="entry name" value="T6SS_VgrG/RHS"/>
</dbReference>
<reference evidence="2 3" key="1">
    <citation type="submission" date="2020-11" db="EMBL/GenBank/DDBJ databases">
        <title>Pseudomonas fulva producing VIM-24.</title>
        <authorList>
            <person name="Liu S."/>
        </authorList>
    </citation>
    <scope>NUCLEOTIDE SEQUENCE [LARGE SCALE GENOMIC DNA]</scope>
    <source>
        <strain evidence="2 3">ZDHY414</strain>
    </source>
</reference>
<evidence type="ECO:0000313" key="3">
    <source>
        <dbReference type="Proteomes" id="UP000594430"/>
    </source>
</evidence>
<keyword evidence="1" id="KW-1133">Transmembrane helix</keyword>
<feature type="transmembrane region" description="Helical" evidence="1">
    <location>
        <begin position="1511"/>
        <end position="1532"/>
    </location>
</feature>
<dbReference type="PANTHER" id="PTHR32305:SF15">
    <property type="entry name" value="PROTEIN RHSA-RELATED"/>
    <property type="match status" value="1"/>
</dbReference>
<accession>A0A7S9LJW2</accession>
<proteinExistence type="predicted"/>
<dbReference type="EMBL" id="CP064946">
    <property type="protein sequence ID" value="QPH50429.1"/>
    <property type="molecule type" value="Genomic_DNA"/>
</dbReference>
<dbReference type="InterPro" id="IPR031325">
    <property type="entry name" value="RHS_repeat"/>
</dbReference>
<evidence type="ECO:0000313" key="2">
    <source>
        <dbReference type="EMBL" id="QPH50429.1"/>
    </source>
</evidence>
<keyword evidence="1" id="KW-0812">Transmembrane</keyword>
<dbReference type="NCBIfam" id="TIGR03696">
    <property type="entry name" value="Rhs_assc_core"/>
    <property type="match status" value="1"/>
</dbReference>
<gene>
    <name evidence="2" type="ORF">IZU98_06895</name>
</gene>
<organism evidence="2 3">
    <name type="scientific">Pseudomonas fulva</name>
    <dbReference type="NCBI Taxonomy" id="47880"/>
    <lineage>
        <taxon>Bacteria</taxon>
        <taxon>Pseudomonadati</taxon>
        <taxon>Pseudomonadota</taxon>
        <taxon>Gammaproteobacteria</taxon>
        <taxon>Pseudomonadales</taxon>
        <taxon>Pseudomonadaceae</taxon>
        <taxon>Pseudomonas</taxon>
    </lineage>
</organism>